<proteinExistence type="predicted"/>
<evidence type="ECO:0000313" key="2">
    <source>
        <dbReference type="Proteomes" id="UP000886595"/>
    </source>
</evidence>
<dbReference type="AlphaFoldDB" id="A0A8X7R585"/>
<reference evidence="1 2" key="1">
    <citation type="submission" date="2020-02" db="EMBL/GenBank/DDBJ databases">
        <authorList>
            <person name="Ma Q."/>
            <person name="Huang Y."/>
            <person name="Song X."/>
            <person name="Pei D."/>
        </authorList>
    </citation>
    <scope>NUCLEOTIDE SEQUENCE [LARGE SCALE GENOMIC DNA]</scope>
    <source>
        <strain evidence="1">Sxm20200214</strain>
        <tissue evidence="1">Leaf</tissue>
    </source>
</reference>
<organism evidence="1 2">
    <name type="scientific">Brassica carinata</name>
    <name type="common">Ethiopian mustard</name>
    <name type="synonym">Abyssinian cabbage</name>
    <dbReference type="NCBI Taxonomy" id="52824"/>
    <lineage>
        <taxon>Eukaryota</taxon>
        <taxon>Viridiplantae</taxon>
        <taxon>Streptophyta</taxon>
        <taxon>Embryophyta</taxon>
        <taxon>Tracheophyta</taxon>
        <taxon>Spermatophyta</taxon>
        <taxon>Magnoliopsida</taxon>
        <taxon>eudicotyledons</taxon>
        <taxon>Gunneridae</taxon>
        <taxon>Pentapetalae</taxon>
        <taxon>rosids</taxon>
        <taxon>malvids</taxon>
        <taxon>Brassicales</taxon>
        <taxon>Brassicaceae</taxon>
        <taxon>Brassiceae</taxon>
        <taxon>Brassica</taxon>
    </lineage>
</organism>
<comment type="caution">
    <text evidence="1">The sequence shown here is derived from an EMBL/GenBank/DDBJ whole genome shotgun (WGS) entry which is preliminary data.</text>
</comment>
<accession>A0A8X7R585</accession>
<dbReference type="EMBL" id="JAAMPC010000011">
    <property type="protein sequence ID" value="KAG2282739.1"/>
    <property type="molecule type" value="Genomic_DNA"/>
</dbReference>
<protein>
    <submittedName>
        <fullName evidence="1">Uncharacterized protein</fullName>
    </submittedName>
</protein>
<evidence type="ECO:0000313" key="1">
    <source>
        <dbReference type="EMBL" id="KAG2282739.1"/>
    </source>
</evidence>
<name>A0A8X7R585_BRACI</name>
<gene>
    <name evidence="1" type="ORF">Bca52824_053959</name>
</gene>
<sequence length="100" mass="11668">MGRKRQRKLVAPGSDYPPPRQLFPCSTFQPLDLLRFLKLSLQLEYLSLLAVKVLHILNLGGDNLNLLRLKNLNRLHFMELHRLTVLKHKTLMETQKILLS</sequence>
<dbReference type="Proteomes" id="UP000886595">
    <property type="component" value="Unassembled WGS sequence"/>
</dbReference>
<keyword evidence="2" id="KW-1185">Reference proteome</keyword>